<organism evidence="1">
    <name type="scientific">invertebrate metagenome</name>
    <dbReference type="NCBI Taxonomy" id="1711999"/>
    <lineage>
        <taxon>unclassified sequences</taxon>
        <taxon>metagenomes</taxon>
        <taxon>organismal metagenomes</taxon>
    </lineage>
</organism>
<protein>
    <submittedName>
        <fullName evidence="1">Uncharacterized protein</fullName>
    </submittedName>
</protein>
<dbReference type="EMBL" id="NSIT01000041">
    <property type="protein sequence ID" value="PJE79933.1"/>
    <property type="molecule type" value="Genomic_DNA"/>
</dbReference>
<evidence type="ECO:0000313" key="1">
    <source>
        <dbReference type="EMBL" id="PJE79933.1"/>
    </source>
</evidence>
<reference evidence="1" key="1">
    <citation type="journal article" date="2017" name="Appl. Environ. Microbiol.">
        <title>Molecular characterization of an Endozoicomonas-like organism causing infection in king scallop Pecten maximus L.</title>
        <authorList>
            <person name="Cano I."/>
            <person name="van Aerle R."/>
            <person name="Ross S."/>
            <person name="Verner-Jeffreys D.W."/>
            <person name="Paley R.K."/>
            <person name="Rimmer G."/>
            <person name="Ryder D."/>
            <person name="Hooper P."/>
            <person name="Stone D."/>
            <person name="Feist S.W."/>
        </authorList>
    </citation>
    <scope>NUCLEOTIDE SEQUENCE</scope>
</reference>
<sequence>MKPDGLYQLALYCLAWPVDSGRDEFIPDYNFKLLLSSGREIT</sequence>
<name>A0A2H9T9P9_9ZZZZ</name>
<dbReference type="AlphaFoldDB" id="A0A2H9T9P9"/>
<proteinExistence type="predicted"/>
<accession>A0A2H9T9P9</accession>
<comment type="caution">
    <text evidence="1">The sequence shown here is derived from an EMBL/GenBank/DDBJ whole genome shotgun (WGS) entry which is preliminary data.</text>
</comment>
<gene>
    <name evidence="1" type="ORF">CI610_01102</name>
</gene>